<dbReference type="CDD" id="cd00060">
    <property type="entry name" value="FHA"/>
    <property type="match status" value="1"/>
</dbReference>
<name>A0A5S9F2S8_UABAM</name>
<evidence type="ECO:0000259" key="13">
    <source>
        <dbReference type="PROSITE" id="PS50110"/>
    </source>
</evidence>
<dbReference type="SUPFAM" id="SSF47384">
    <property type="entry name" value="Homodimeric domain of signal transducing histidine kinase"/>
    <property type="match status" value="1"/>
</dbReference>
<dbReference type="SUPFAM" id="SSF55781">
    <property type="entry name" value="GAF domain-like"/>
    <property type="match status" value="2"/>
</dbReference>
<dbReference type="InterPro" id="IPR011006">
    <property type="entry name" value="CheY-like_superfamily"/>
</dbReference>
<dbReference type="InterPro" id="IPR004358">
    <property type="entry name" value="Sig_transdc_His_kin-like_C"/>
</dbReference>
<dbReference type="EC" id="2.7.13.3" evidence="2"/>
<dbReference type="InterPro" id="IPR005467">
    <property type="entry name" value="His_kinase_dom"/>
</dbReference>
<dbReference type="Pfam" id="PF02518">
    <property type="entry name" value="HATPase_c"/>
    <property type="match status" value="1"/>
</dbReference>
<dbReference type="PANTHER" id="PTHR43065">
    <property type="entry name" value="SENSOR HISTIDINE KINASE"/>
    <property type="match status" value="1"/>
</dbReference>
<dbReference type="GO" id="GO:0005524">
    <property type="term" value="F:ATP binding"/>
    <property type="evidence" value="ECO:0007669"/>
    <property type="project" value="UniProtKB-KW"/>
</dbReference>
<dbReference type="Gene3D" id="3.30.565.10">
    <property type="entry name" value="Histidine kinase-like ATPase, C-terminal domain"/>
    <property type="match status" value="1"/>
</dbReference>
<dbReference type="InterPro" id="IPR008984">
    <property type="entry name" value="SMAD_FHA_dom_sf"/>
</dbReference>
<gene>
    <name evidence="14" type="ORF">UABAM_02147</name>
</gene>
<accession>A0A5S9F2S8</accession>
<dbReference type="PROSITE" id="PS50109">
    <property type="entry name" value="HIS_KIN"/>
    <property type="match status" value="1"/>
</dbReference>
<dbReference type="PROSITE" id="PS50110">
    <property type="entry name" value="RESPONSE_REGULATORY"/>
    <property type="match status" value="1"/>
</dbReference>
<feature type="domain" description="Response regulatory" evidence="13">
    <location>
        <begin position="748"/>
        <end position="864"/>
    </location>
</feature>
<evidence type="ECO:0000256" key="5">
    <source>
        <dbReference type="ARBA" id="ARBA00022741"/>
    </source>
</evidence>
<evidence type="ECO:0000259" key="12">
    <source>
        <dbReference type="PROSITE" id="PS50109"/>
    </source>
</evidence>
<dbReference type="PROSITE" id="PS50006">
    <property type="entry name" value="FHA_DOMAIN"/>
    <property type="match status" value="1"/>
</dbReference>
<evidence type="ECO:0000259" key="11">
    <source>
        <dbReference type="PROSITE" id="PS50006"/>
    </source>
</evidence>
<dbReference type="CDD" id="cd00156">
    <property type="entry name" value="REC"/>
    <property type="match status" value="1"/>
</dbReference>
<keyword evidence="15" id="KW-1185">Reference proteome</keyword>
<keyword evidence="10" id="KW-0175">Coiled coil</keyword>
<evidence type="ECO:0000256" key="7">
    <source>
        <dbReference type="ARBA" id="ARBA00022840"/>
    </source>
</evidence>
<dbReference type="InterPro" id="IPR001789">
    <property type="entry name" value="Sig_transdc_resp-reg_receiver"/>
</dbReference>
<dbReference type="Pfam" id="PF00072">
    <property type="entry name" value="Response_reg"/>
    <property type="match status" value="1"/>
</dbReference>
<dbReference type="RefSeq" id="WP_151967976.1">
    <property type="nucleotide sequence ID" value="NZ_AP019860.1"/>
</dbReference>
<dbReference type="InterPro" id="IPR003018">
    <property type="entry name" value="GAF"/>
</dbReference>
<evidence type="ECO:0000256" key="10">
    <source>
        <dbReference type="SAM" id="Coils"/>
    </source>
</evidence>
<dbReference type="Gene3D" id="3.40.50.2300">
    <property type="match status" value="1"/>
</dbReference>
<evidence type="ECO:0000256" key="8">
    <source>
        <dbReference type="ARBA" id="ARBA00023012"/>
    </source>
</evidence>
<evidence type="ECO:0000313" key="15">
    <source>
        <dbReference type="Proteomes" id="UP000326354"/>
    </source>
</evidence>
<dbReference type="SMART" id="SM00387">
    <property type="entry name" value="HATPase_c"/>
    <property type="match status" value="1"/>
</dbReference>
<dbReference type="Gene3D" id="1.10.287.130">
    <property type="match status" value="1"/>
</dbReference>
<dbReference type="SUPFAM" id="SSF55874">
    <property type="entry name" value="ATPase domain of HSP90 chaperone/DNA topoisomerase II/histidine kinase"/>
    <property type="match status" value="1"/>
</dbReference>
<comment type="catalytic activity">
    <reaction evidence="1">
        <text>ATP + protein L-histidine = ADP + protein N-phospho-L-histidine.</text>
        <dbReference type="EC" id="2.7.13.3"/>
    </reaction>
</comment>
<feature type="domain" description="FHA" evidence="11">
    <location>
        <begin position="25"/>
        <end position="74"/>
    </location>
</feature>
<dbReference type="Gene3D" id="2.60.200.20">
    <property type="match status" value="1"/>
</dbReference>
<dbReference type="AlphaFoldDB" id="A0A5S9F2S8"/>
<dbReference type="SUPFAM" id="SSF49879">
    <property type="entry name" value="SMAD/FHA domain"/>
    <property type="match status" value="1"/>
</dbReference>
<keyword evidence="7" id="KW-0067">ATP-binding</keyword>
<dbReference type="InterPro" id="IPR003661">
    <property type="entry name" value="HisK_dim/P_dom"/>
</dbReference>
<dbReference type="KEGG" id="uam:UABAM_02147"/>
<dbReference type="Pfam" id="PF00498">
    <property type="entry name" value="FHA"/>
    <property type="match status" value="1"/>
</dbReference>
<dbReference type="OrthoDB" id="260274at2"/>
<reference evidence="14 15" key="1">
    <citation type="submission" date="2019-08" db="EMBL/GenBank/DDBJ databases">
        <title>Complete genome sequence of Candidatus Uab amorphum.</title>
        <authorList>
            <person name="Shiratori T."/>
            <person name="Suzuki S."/>
            <person name="Kakizawa Y."/>
            <person name="Ishida K."/>
        </authorList>
    </citation>
    <scope>NUCLEOTIDE SEQUENCE [LARGE SCALE GENOMIC DNA]</scope>
    <source>
        <strain evidence="14 15">SRT547</strain>
    </source>
</reference>
<dbReference type="Proteomes" id="UP000326354">
    <property type="component" value="Chromosome"/>
</dbReference>
<keyword evidence="6 14" id="KW-0418">Kinase</keyword>
<dbReference type="Gene3D" id="3.30.450.40">
    <property type="match status" value="2"/>
</dbReference>
<dbReference type="SMART" id="SM00240">
    <property type="entry name" value="FHA"/>
    <property type="match status" value="1"/>
</dbReference>
<dbReference type="EMBL" id="AP019860">
    <property type="protein sequence ID" value="BBM83792.1"/>
    <property type="molecule type" value="Genomic_DNA"/>
</dbReference>
<dbReference type="SMART" id="SM00388">
    <property type="entry name" value="HisKA"/>
    <property type="match status" value="1"/>
</dbReference>
<evidence type="ECO:0000313" key="14">
    <source>
        <dbReference type="EMBL" id="BBM83792.1"/>
    </source>
</evidence>
<keyword evidence="4" id="KW-0808">Transferase</keyword>
<evidence type="ECO:0000256" key="9">
    <source>
        <dbReference type="PROSITE-ProRule" id="PRU00169"/>
    </source>
</evidence>
<dbReference type="SMART" id="SM00065">
    <property type="entry name" value="GAF"/>
    <property type="match status" value="2"/>
</dbReference>
<feature type="modified residue" description="4-aspartylphosphate" evidence="9">
    <location>
        <position position="797"/>
    </location>
</feature>
<organism evidence="14 15">
    <name type="scientific">Uabimicrobium amorphum</name>
    <dbReference type="NCBI Taxonomy" id="2596890"/>
    <lineage>
        <taxon>Bacteria</taxon>
        <taxon>Pseudomonadati</taxon>
        <taxon>Planctomycetota</taxon>
        <taxon>Candidatus Uabimicrobiia</taxon>
        <taxon>Candidatus Uabimicrobiales</taxon>
        <taxon>Candidatus Uabimicrobiaceae</taxon>
        <taxon>Candidatus Uabimicrobium</taxon>
    </lineage>
</organism>
<dbReference type="InterPro" id="IPR000253">
    <property type="entry name" value="FHA_dom"/>
</dbReference>
<keyword evidence="8" id="KW-0902">Two-component regulatory system</keyword>
<dbReference type="PANTHER" id="PTHR43065:SF10">
    <property type="entry name" value="PEROXIDE STRESS-ACTIVATED HISTIDINE KINASE MAK3"/>
    <property type="match status" value="1"/>
</dbReference>
<feature type="coiled-coil region" evidence="10">
    <location>
        <begin position="465"/>
        <end position="503"/>
    </location>
</feature>
<dbReference type="SUPFAM" id="SSF52172">
    <property type="entry name" value="CheY-like"/>
    <property type="match status" value="1"/>
</dbReference>
<sequence>MAQIIIISAPDAEMENKCFNIVGKTTIGRSPSNSIVLSSGSISPYHVSLETTDGEFWIENISQNKQLFVNDVAQKKLRIQHGDIVTIGSYILLFDDQETVETAPAVVDQKMQSRIESRQKHYDSPQHVLQSLGNIDKSHGRLVVLYKVSNAISGILDLDQVLQRFLDIILEEFPADRAFILLFDEMKKNLEPVAVHNNSKNQDDANAKISQSILNEVLQTRESLLCENIMKDVRFKEKDSLIGQNVTSAICVPLLRKEDILGIIYLDSDRENLFMESDLDLLTKIAMQASVVIENARLYKAHQKFNEDLISLSHATQNLSSSLDEKTITNYAVEYASQVLNCEKSFLILHKNNEFQLCSSVGIPKDQHGQINIPKKLYEVIDENKSILVKNEEEPSTGLESLKEQEILGNAFVIVPVVSSLQNNVQTKTMGLLGISNKKNGLIFKNEDMQILTILAGYTAVALTNAQLYQDLQKKEEEIARWNQELEQRVIERTERIKSMQDKLIHSEKMAAVGLLAAGVSHEFNNIIASMYGFSQIAKKNDKYKDRLVDIVIEQSQRACEITEGLLSFSKQRGDVEELIKVEDIIETLLKLTKPALEKEDIKVVKDFQTSAKTYTIPDKLEQVFLHLIINARDAIEEDDGVITIKTWQEGGKICTSIADNGRGIESENCAKVFEPFYTTKGSFGSGTQPGTGTGLSVCYNIVKSLNGDISLQSELQKGTTVTVVLPINKERGRHSTTRRIKHYVGRNIIVLEREDETRDLLSTIIEEQGFGVFSVTEGREALELCEEKPIDIVFLDINIHSQLEEEGCNLIEEIRGISSKIKVIFLSGRAEDANVLEYVKKADGYVRKPFDINDIHRIVKLKEDDIK</sequence>
<evidence type="ECO:0000256" key="6">
    <source>
        <dbReference type="ARBA" id="ARBA00022777"/>
    </source>
</evidence>
<dbReference type="InterPro" id="IPR003594">
    <property type="entry name" value="HATPase_dom"/>
</dbReference>
<evidence type="ECO:0000256" key="4">
    <source>
        <dbReference type="ARBA" id="ARBA00022679"/>
    </source>
</evidence>
<proteinExistence type="predicted"/>
<keyword evidence="3 9" id="KW-0597">Phosphoprotein</keyword>
<dbReference type="GO" id="GO:0000155">
    <property type="term" value="F:phosphorelay sensor kinase activity"/>
    <property type="evidence" value="ECO:0007669"/>
    <property type="project" value="InterPro"/>
</dbReference>
<evidence type="ECO:0000256" key="3">
    <source>
        <dbReference type="ARBA" id="ARBA00022553"/>
    </source>
</evidence>
<dbReference type="PRINTS" id="PR00344">
    <property type="entry name" value="BCTRLSENSOR"/>
</dbReference>
<dbReference type="Pfam" id="PF13185">
    <property type="entry name" value="GAF_2"/>
    <property type="match status" value="1"/>
</dbReference>
<evidence type="ECO:0000256" key="1">
    <source>
        <dbReference type="ARBA" id="ARBA00000085"/>
    </source>
</evidence>
<evidence type="ECO:0000256" key="2">
    <source>
        <dbReference type="ARBA" id="ARBA00012438"/>
    </source>
</evidence>
<dbReference type="InterPro" id="IPR029016">
    <property type="entry name" value="GAF-like_dom_sf"/>
</dbReference>
<dbReference type="InterPro" id="IPR036097">
    <property type="entry name" value="HisK_dim/P_sf"/>
</dbReference>
<dbReference type="InterPro" id="IPR036890">
    <property type="entry name" value="HATPase_C_sf"/>
</dbReference>
<dbReference type="SMART" id="SM00448">
    <property type="entry name" value="REC"/>
    <property type="match status" value="1"/>
</dbReference>
<dbReference type="Pfam" id="PF00512">
    <property type="entry name" value="HisKA"/>
    <property type="match status" value="1"/>
</dbReference>
<protein>
    <recommendedName>
        <fullName evidence="2">histidine kinase</fullName>
        <ecNumber evidence="2">2.7.13.3</ecNumber>
    </recommendedName>
</protein>
<keyword evidence="5" id="KW-0547">Nucleotide-binding</keyword>
<feature type="domain" description="Histidine kinase" evidence="12">
    <location>
        <begin position="519"/>
        <end position="730"/>
    </location>
</feature>